<dbReference type="RefSeq" id="WP_012958670.1">
    <property type="nucleotide sequence ID" value="NC_013791.2"/>
</dbReference>
<dbReference type="EMBL" id="CP001878">
    <property type="protein sequence ID" value="ADC51308.1"/>
    <property type="molecule type" value="Genomic_DNA"/>
</dbReference>
<reference evidence="3 4" key="1">
    <citation type="journal article" date="2011" name="Environ. Microbiol.">
        <title>Genome of alkaliphilic Bacillus pseudofirmus OF4 reveals adaptations that support the ability to grow in an external pH range from 7.5 to 11.4.</title>
        <authorList>
            <person name="Janto B."/>
            <person name="Ahmed A."/>
            <person name="Ito M."/>
            <person name="Liu J."/>
            <person name="Hicks D.B."/>
            <person name="Pagni S."/>
            <person name="Fackelmayer O.J."/>
            <person name="Smith T.A."/>
            <person name="Earl J."/>
            <person name="Elbourne L.D."/>
            <person name="Hassan K."/>
            <person name="Paulsen I.T."/>
            <person name="Kolsto A.B."/>
            <person name="Tourasse N.J."/>
            <person name="Ehrlich G.D."/>
            <person name="Boissy R."/>
            <person name="Ivey D.M."/>
            <person name="Li G."/>
            <person name="Xue Y."/>
            <person name="Ma Y."/>
            <person name="Hu F.Z."/>
            <person name="Krulwich T.A."/>
        </authorList>
    </citation>
    <scope>NUCLEOTIDE SEQUENCE [LARGE SCALE GENOMIC DNA]</scope>
    <source>
        <strain evidence="4">ATCC BAA-2126 / JCM 17055 / OF4</strain>
    </source>
</reference>
<dbReference type="InterPro" id="IPR014710">
    <property type="entry name" value="RmlC-like_jellyroll"/>
</dbReference>
<evidence type="ECO:0000313" key="4">
    <source>
        <dbReference type="Proteomes" id="UP000001544"/>
    </source>
</evidence>
<dbReference type="AlphaFoldDB" id="D3FQ15"/>
<sequence length="117" mass="13326">MQQFRFDKAAGLKVTYYNSNFIMTRIAKLDSLVQIGCMHLDNGGLIGYHQAAVPQLLLIVEGDGWIRTEHEKHFIQKGDAVFLEKGEWHETRTDNGMTAISIESTGLNPEEFMVKKR</sequence>
<dbReference type="GO" id="GO:0006355">
    <property type="term" value="P:regulation of DNA-templated transcription"/>
    <property type="evidence" value="ECO:0007669"/>
    <property type="project" value="InterPro"/>
</dbReference>
<dbReference type="Gene3D" id="2.60.120.10">
    <property type="entry name" value="Jelly Rolls"/>
    <property type="match status" value="1"/>
</dbReference>
<protein>
    <recommendedName>
        <fullName evidence="2">AraC-type arabinose-binding/dimerisation domain-containing protein</fullName>
    </recommendedName>
</protein>
<dbReference type="Proteomes" id="UP000001544">
    <property type="component" value="Chromosome"/>
</dbReference>
<name>D3FQ15_ALKPO</name>
<evidence type="ECO:0000313" key="3">
    <source>
        <dbReference type="EMBL" id="ADC51308.1"/>
    </source>
</evidence>
<dbReference type="eggNOG" id="COG1917">
    <property type="taxonomic scope" value="Bacteria"/>
</dbReference>
<dbReference type="InterPro" id="IPR011051">
    <property type="entry name" value="RmlC_Cupin_sf"/>
</dbReference>
<dbReference type="GO" id="GO:0003677">
    <property type="term" value="F:DNA binding"/>
    <property type="evidence" value="ECO:0007669"/>
    <property type="project" value="UniProtKB-KW"/>
</dbReference>
<dbReference type="STRING" id="398511.BpOF4_16315"/>
<dbReference type="HOGENOM" id="CLU_149817_0_0_9"/>
<gene>
    <name evidence="3" type="ordered locus">BpOF4_16315</name>
</gene>
<accession>D3FQ15</accession>
<dbReference type="SUPFAM" id="SSF51182">
    <property type="entry name" value="RmlC-like cupins"/>
    <property type="match status" value="1"/>
</dbReference>
<keyword evidence="4" id="KW-1185">Reference proteome</keyword>
<organism evidence="3 4">
    <name type="scientific">Alkalihalophilus pseudofirmus (strain ATCC BAA-2126 / JCM 17055 / OF4)</name>
    <name type="common">Bacillus pseudofirmus</name>
    <dbReference type="NCBI Taxonomy" id="398511"/>
    <lineage>
        <taxon>Bacteria</taxon>
        <taxon>Bacillati</taxon>
        <taxon>Bacillota</taxon>
        <taxon>Bacilli</taxon>
        <taxon>Bacillales</taxon>
        <taxon>Bacillaceae</taxon>
        <taxon>Alkalihalophilus</taxon>
    </lineage>
</organism>
<evidence type="ECO:0000259" key="2">
    <source>
        <dbReference type="Pfam" id="PF02311"/>
    </source>
</evidence>
<keyword evidence="1" id="KW-0238">DNA-binding</keyword>
<evidence type="ECO:0000256" key="1">
    <source>
        <dbReference type="ARBA" id="ARBA00023125"/>
    </source>
</evidence>
<proteinExistence type="predicted"/>
<dbReference type="InterPro" id="IPR003313">
    <property type="entry name" value="AraC-bd"/>
</dbReference>
<dbReference type="KEGG" id="bpf:BpOF4_16315"/>
<dbReference type="Pfam" id="PF02311">
    <property type="entry name" value="AraC_binding"/>
    <property type="match status" value="1"/>
</dbReference>
<feature type="domain" description="AraC-type arabinose-binding/dimerisation" evidence="2">
    <location>
        <begin position="55"/>
        <end position="111"/>
    </location>
</feature>